<dbReference type="GO" id="GO:0016787">
    <property type="term" value="F:hydrolase activity"/>
    <property type="evidence" value="ECO:0007669"/>
    <property type="project" value="UniProtKB-UniRule"/>
</dbReference>
<dbReference type="Proteomes" id="UP000626844">
    <property type="component" value="Unassembled WGS sequence"/>
</dbReference>
<dbReference type="NCBIfam" id="TIGR00040">
    <property type="entry name" value="yfcE"/>
    <property type="match status" value="1"/>
</dbReference>
<evidence type="ECO:0000313" key="5">
    <source>
        <dbReference type="Proteomes" id="UP000626844"/>
    </source>
</evidence>
<dbReference type="InterPro" id="IPR029052">
    <property type="entry name" value="Metallo-depent_PP-like"/>
</dbReference>
<gene>
    <name evidence="4" type="ORF">IC621_13065</name>
</gene>
<evidence type="ECO:0000313" key="4">
    <source>
        <dbReference type="EMBL" id="MBD1381164.1"/>
    </source>
</evidence>
<dbReference type="InterPro" id="IPR000979">
    <property type="entry name" value="Phosphodiesterase_MJ0936/Vps29"/>
</dbReference>
<dbReference type="GO" id="GO:0046872">
    <property type="term" value="F:metal ion binding"/>
    <property type="evidence" value="ECO:0007669"/>
    <property type="project" value="UniProtKB-KW"/>
</dbReference>
<evidence type="ECO:0000256" key="1">
    <source>
        <dbReference type="ARBA" id="ARBA00008950"/>
    </source>
</evidence>
<dbReference type="Pfam" id="PF12850">
    <property type="entry name" value="Metallophos_2"/>
    <property type="match status" value="1"/>
</dbReference>
<feature type="domain" description="Calcineurin-like phosphoesterase" evidence="3">
    <location>
        <begin position="1"/>
        <end position="145"/>
    </location>
</feature>
<accession>A0A926NCV7</accession>
<reference evidence="4" key="1">
    <citation type="submission" date="2020-09" db="EMBL/GenBank/DDBJ databases">
        <title>A novel bacterium of genus Bacillus, isolated from South China Sea.</title>
        <authorList>
            <person name="Huang H."/>
            <person name="Mo K."/>
            <person name="Hu Y."/>
        </authorList>
    </citation>
    <scope>NUCLEOTIDE SEQUENCE</scope>
    <source>
        <strain evidence="4">IB182487</strain>
    </source>
</reference>
<dbReference type="EMBL" id="JACXAI010000016">
    <property type="protein sequence ID" value="MBD1381164.1"/>
    <property type="molecule type" value="Genomic_DNA"/>
</dbReference>
<protein>
    <recommendedName>
        <fullName evidence="2">Phosphoesterase</fullName>
        <ecNumber evidence="2">3.1.4.-</ecNumber>
    </recommendedName>
</protein>
<dbReference type="RefSeq" id="WP_191158763.1">
    <property type="nucleotide sequence ID" value="NZ_JACXAI010000016.1"/>
</dbReference>
<dbReference type="CDD" id="cd00841">
    <property type="entry name" value="MPP_YfcE"/>
    <property type="match status" value="1"/>
</dbReference>
<evidence type="ECO:0000259" key="3">
    <source>
        <dbReference type="Pfam" id="PF12850"/>
    </source>
</evidence>
<comment type="caution">
    <text evidence="4">The sequence shown here is derived from an EMBL/GenBank/DDBJ whole genome shotgun (WGS) entry which is preliminary data.</text>
</comment>
<dbReference type="PANTHER" id="PTHR11124">
    <property type="entry name" value="VACUOLAR SORTING PROTEIN VPS29"/>
    <property type="match status" value="1"/>
</dbReference>
<dbReference type="EC" id="3.1.4.-" evidence="2"/>
<name>A0A926NCV7_9BACI</name>
<dbReference type="Gene3D" id="3.60.21.10">
    <property type="match status" value="1"/>
</dbReference>
<comment type="similarity">
    <text evidence="1 2">Belongs to the metallophosphoesterase superfamily. YfcE family.</text>
</comment>
<dbReference type="InterPro" id="IPR024654">
    <property type="entry name" value="Calcineurin-like_PHP_lpxH"/>
</dbReference>
<evidence type="ECO:0000256" key="2">
    <source>
        <dbReference type="RuleBase" id="RU362039"/>
    </source>
</evidence>
<proteinExistence type="inferred from homology"/>
<dbReference type="AlphaFoldDB" id="A0A926NCV7"/>
<sequence length="170" mass="19291">MKALIMSDSHGLTEEVQLIKERHQGEVDAVFHCGDSELPLCEPTLEKIHIVMGNCDYDQKLPEEIIVDIKGVRFFVTHGHLHNVKSTLMNVKYRAEETNAQVVCFGHSHIAGVDYIDGILFLNPGSIHLPRVRREKTYAILEIEENKATVQFFEDSGKQVNELTHHFSLA</sequence>
<dbReference type="SUPFAM" id="SSF56300">
    <property type="entry name" value="Metallo-dependent phosphatases"/>
    <property type="match status" value="1"/>
</dbReference>
<comment type="cofactor">
    <cofactor evidence="2">
        <name>a divalent metal cation</name>
        <dbReference type="ChEBI" id="CHEBI:60240"/>
    </cofactor>
</comment>
<organism evidence="4 5">
    <name type="scientific">Metabacillus arenae</name>
    <dbReference type="NCBI Taxonomy" id="2771434"/>
    <lineage>
        <taxon>Bacteria</taxon>
        <taxon>Bacillati</taxon>
        <taxon>Bacillota</taxon>
        <taxon>Bacilli</taxon>
        <taxon>Bacillales</taxon>
        <taxon>Bacillaceae</taxon>
        <taxon>Metabacillus</taxon>
    </lineage>
</organism>
<dbReference type="InterPro" id="IPR041802">
    <property type="entry name" value="MPP_YfcE"/>
</dbReference>
<keyword evidence="5" id="KW-1185">Reference proteome</keyword>
<keyword evidence="2" id="KW-0479">Metal-binding</keyword>